<organism evidence="2 3">
    <name type="scientific">Candidatus Woesebacteria bacterium RIFCSPLOWO2_01_FULL_44_14</name>
    <dbReference type="NCBI Taxonomy" id="1802525"/>
    <lineage>
        <taxon>Bacteria</taxon>
        <taxon>Candidatus Woeseibacteriota</taxon>
    </lineage>
</organism>
<feature type="domain" description="DUF3850" evidence="1">
    <location>
        <begin position="7"/>
        <end position="66"/>
    </location>
</feature>
<protein>
    <recommendedName>
        <fullName evidence="1">DUF3850 domain-containing protein</fullName>
    </recommendedName>
</protein>
<dbReference type="STRING" id="1802525.A2975_05345"/>
<comment type="caution">
    <text evidence="2">The sequence shown here is derived from an EMBL/GenBank/DDBJ whole genome shotgun (WGS) entry which is preliminary data.</text>
</comment>
<accession>A0A1F8BX73</accession>
<dbReference type="Proteomes" id="UP000178429">
    <property type="component" value="Unassembled WGS sequence"/>
</dbReference>
<dbReference type="SUPFAM" id="SSF88697">
    <property type="entry name" value="PUA domain-like"/>
    <property type="match status" value="1"/>
</dbReference>
<name>A0A1F8BX73_9BACT</name>
<reference evidence="2 3" key="1">
    <citation type="journal article" date="2016" name="Nat. Commun.">
        <title>Thousands of microbial genomes shed light on interconnected biogeochemical processes in an aquifer system.</title>
        <authorList>
            <person name="Anantharaman K."/>
            <person name="Brown C.T."/>
            <person name="Hug L.A."/>
            <person name="Sharon I."/>
            <person name="Castelle C.J."/>
            <person name="Probst A.J."/>
            <person name="Thomas B.C."/>
            <person name="Singh A."/>
            <person name="Wilkins M.J."/>
            <person name="Karaoz U."/>
            <person name="Brodie E.L."/>
            <person name="Williams K.H."/>
            <person name="Hubbard S.S."/>
            <person name="Banfield J.F."/>
        </authorList>
    </citation>
    <scope>NUCLEOTIDE SEQUENCE [LARGE SCALE GENOMIC DNA]</scope>
</reference>
<dbReference type="InterPro" id="IPR015947">
    <property type="entry name" value="PUA-like_sf"/>
</dbReference>
<dbReference type="EMBL" id="MGHL01000019">
    <property type="protein sequence ID" value="OGM68701.1"/>
    <property type="molecule type" value="Genomic_DNA"/>
</dbReference>
<sequence length="70" mass="8495">MKRIEKKAWPEYFEKILSGDKTFELRLADFDVDEGDTLVLREWDPKTKNYTGRKIEKKVSFVFKTKFQKF</sequence>
<evidence type="ECO:0000259" key="1">
    <source>
        <dbReference type="Pfam" id="PF12961"/>
    </source>
</evidence>
<dbReference type="Pfam" id="PF12961">
    <property type="entry name" value="DUF3850"/>
    <property type="match status" value="1"/>
</dbReference>
<evidence type="ECO:0000313" key="3">
    <source>
        <dbReference type="Proteomes" id="UP000178429"/>
    </source>
</evidence>
<dbReference type="InterPro" id="IPR039440">
    <property type="entry name" value="DUF3850"/>
</dbReference>
<evidence type="ECO:0000313" key="2">
    <source>
        <dbReference type="EMBL" id="OGM68701.1"/>
    </source>
</evidence>
<gene>
    <name evidence="2" type="ORF">A2975_05345</name>
</gene>
<dbReference type="AlphaFoldDB" id="A0A1F8BX73"/>
<dbReference type="Gene3D" id="2.30.130.30">
    <property type="entry name" value="Hypothetical protein"/>
    <property type="match status" value="1"/>
</dbReference>
<proteinExistence type="predicted"/>